<evidence type="ECO:0000256" key="1">
    <source>
        <dbReference type="SAM" id="Phobius"/>
    </source>
</evidence>
<keyword evidence="3" id="KW-1185">Reference proteome</keyword>
<dbReference type="EMBL" id="PQIB02000017">
    <property type="protein sequence ID" value="RLM58295.1"/>
    <property type="molecule type" value="Genomic_DNA"/>
</dbReference>
<protein>
    <submittedName>
        <fullName evidence="2">Uncharacterized protein</fullName>
    </submittedName>
</protein>
<keyword evidence="1" id="KW-0812">Transmembrane</keyword>
<proteinExistence type="predicted"/>
<feature type="transmembrane region" description="Helical" evidence="1">
    <location>
        <begin position="73"/>
        <end position="94"/>
    </location>
</feature>
<evidence type="ECO:0000313" key="3">
    <source>
        <dbReference type="Proteomes" id="UP000275267"/>
    </source>
</evidence>
<reference evidence="3" key="1">
    <citation type="journal article" date="2019" name="Nat. Commun.">
        <title>The genome of broomcorn millet.</title>
        <authorList>
            <person name="Zou C."/>
            <person name="Miki D."/>
            <person name="Li D."/>
            <person name="Tang Q."/>
            <person name="Xiao L."/>
            <person name="Rajput S."/>
            <person name="Deng P."/>
            <person name="Jia W."/>
            <person name="Huang R."/>
            <person name="Zhang M."/>
            <person name="Sun Y."/>
            <person name="Hu J."/>
            <person name="Fu X."/>
            <person name="Schnable P.S."/>
            <person name="Li F."/>
            <person name="Zhang H."/>
            <person name="Feng B."/>
            <person name="Zhu X."/>
            <person name="Liu R."/>
            <person name="Schnable J.C."/>
            <person name="Zhu J.-K."/>
            <person name="Zhang H."/>
        </authorList>
    </citation>
    <scope>NUCLEOTIDE SEQUENCE [LARGE SCALE GENOMIC DNA]</scope>
</reference>
<dbReference type="AlphaFoldDB" id="A0A3L6PL00"/>
<dbReference type="Proteomes" id="UP000275267">
    <property type="component" value="Unassembled WGS sequence"/>
</dbReference>
<organism evidence="2 3">
    <name type="scientific">Panicum miliaceum</name>
    <name type="common">Proso millet</name>
    <name type="synonym">Broomcorn millet</name>
    <dbReference type="NCBI Taxonomy" id="4540"/>
    <lineage>
        <taxon>Eukaryota</taxon>
        <taxon>Viridiplantae</taxon>
        <taxon>Streptophyta</taxon>
        <taxon>Embryophyta</taxon>
        <taxon>Tracheophyta</taxon>
        <taxon>Spermatophyta</taxon>
        <taxon>Magnoliopsida</taxon>
        <taxon>Liliopsida</taxon>
        <taxon>Poales</taxon>
        <taxon>Poaceae</taxon>
        <taxon>PACMAD clade</taxon>
        <taxon>Panicoideae</taxon>
        <taxon>Panicodae</taxon>
        <taxon>Paniceae</taxon>
        <taxon>Panicinae</taxon>
        <taxon>Panicum</taxon>
        <taxon>Panicum sect. Panicum</taxon>
    </lineage>
</organism>
<keyword evidence="1" id="KW-0472">Membrane</keyword>
<evidence type="ECO:0000313" key="2">
    <source>
        <dbReference type="EMBL" id="RLM58295.1"/>
    </source>
</evidence>
<gene>
    <name evidence="2" type="ORF">C2845_PM18G08780</name>
</gene>
<accession>A0A3L6PL00</accession>
<keyword evidence="1" id="KW-1133">Transmembrane helix</keyword>
<name>A0A3L6PL00_PANMI</name>
<sequence>MAKPASISAVFTTSAAICPQVSVLGTGAPSPSSPPFVPKQLLLPNKQVALLLLSHANAPQVRRRPPWELTVPFFYTPALLFILTHFAGDACCLWSR</sequence>
<comment type="caution">
    <text evidence="2">The sequence shown here is derived from an EMBL/GenBank/DDBJ whole genome shotgun (WGS) entry which is preliminary data.</text>
</comment>